<dbReference type="AlphaFoldDB" id="A0A285VQS3"/>
<dbReference type="Proteomes" id="UP000219023">
    <property type="component" value="Unassembled WGS sequence"/>
</dbReference>
<proteinExistence type="predicted"/>
<evidence type="ECO:0000313" key="1">
    <source>
        <dbReference type="EMBL" id="SOC56420.1"/>
    </source>
</evidence>
<evidence type="ECO:0000313" key="2">
    <source>
        <dbReference type="Proteomes" id="UP000219023"/>
    </source>
</evidence>
<dbReference type="EMBL" id="OBQJ01000007">
    <property type="protein sequence ID" value="SOC56420.1"/>
    <property type="molecule type" value="Genomic_DNA"/>
</dbReference>
<dbReference type="OrthoDB" id="6168922at2"/>
<protein>
    <submittedName>
        <fullName evidence="1">Uncharacterized protein</fullName>
    </submittedName>
</protein>
<dbReference type="RefSeq" id="WP_097023371.1">
    <property type="nucleotide sequence ID" value="NZ_OBQJ01000007.1"/>
</dbReference>
<sequence>MNKTYQELCDENQHLREGIRTAAAKLEAGEPRVTVTTDPDLQTLDQAIALSRTDRDDALGVAIKSLNAALLARNGRQRTEKEAVLAAHQDDLVRELSACQGVLHSLARSGEVTKQYADDAKAVLDRTKETSLARRDARVAVGAMRKVASWMDPDSEAFGGPSHHEAELIGMEVSGPTHCSSVGQCNKAGMKAFREAARIWEYQAGQAEGARDVEP</sequence>
<reference evidence="1 2" key="1">
    <citation type="submission" date="2017-08" db="EMBL/GenBank/DDBJ databases">
        <authorList>
            <person name="de Groot N.N."/>
        </authorList>
    </citation>
    <scope>NUCLEOTIDE SEQUENCE [LARGE SCALE GENOMIC DNA]</scope>
    <source>
        <strain evidence="1 2">USBA 855</strain>
    </source>
</reference>
<gene>
    <name evidence="1" type="ORF">SAMN05421509_10731</name>
</gene>
<accession>A0A285VQS3</accession>
<name>A0A285VQS3_9GAMM</name>
<organism evidence="1 2">
    <name type="scientific">Chromohalobacter canadensis</name>
    <dbReference type="NCBI Taxonomy" id="141389"/>
    <lineage>
        <taxon>Bacteria</taxon>
        <taxon>Pseudomonadati</taxon>
        <taxon>Pseudomonadota</taxon>
        <taxon>Gammaproteobacteria</taxon>
        <taxon>Oceanospirillales</taxon>
        <taxon>Halomonadaceae</taxon>
        <taxon>Chromohalobacter</taxon>
    </lineage>
</organism>